<dbReference type="InterPro" id="IPR036737">
    <property type="entry name" value="OmpA-like_sf"/>
</dbReference>
<dbReference type="STRING" id="173990.SAMN05660691_01598"/>
<dbReference type="EMBL" id="FNXF01000004">
    <property type="protein sequence ID" value="SEH80933.1"/>
    <property type="molecule type" value="Genomic_DNA"/>
</dbReference>
<dbReference type="PANTHER" id="PTHR30329:SF21">
    <property type="entry name" value="LIPOPROTEIN YIAD-RELATED"/>
    <property type="match status" value="1"/>
</dbReference>
<feature type="chain" id="PRO_5011771524" evidence="5">
    <location>
        <begin position="19"/>
        <end position="499"/>
    </location>
</feature>
<dbReference type="Pfam" id="PF00691">
    <property type="entry name" value="OmpA"/>
    <property type="match status" value="1"/>
</dbReference>
<keyword evidence="3" id="KW-0998">Cell outer membrane</keyword>
<dbReference type="PROSITE" id="PS51123">
    <property type="entry name" value="OMPA_2"/>
    <property type="match status" value="1"/>
</dbReference>
<proteinExistence type="predicted"/>
<dbReference type="PANTHER" id="PTHR30329">
    <property type="entry name" value="STATOR ELEMENT OF FLAGELLAR MOTOR COMPLEX"/>
    <property type="match status" value="1"/>
</dbReference>
<evidence type="ECO:0000256" key="3">
    <source>
        <dbReference type="ARBA" id="ARBA00023237"/>
    </source>
</evidence>
<feature type="domain" description="OmpA-like" evidence="6">
    <location>
        <begin position="385"/>
        <end position="499"/>
    </location>
</feature>
<dbReference type="GO" id="GO:0009279">
    <property type="term" value="C:cell outer membrane"/>
    <property type="evidence" value="ECO:0007669"/>
    <property type="project" value="UniProtKB-SubCell"/>
</dbReference>
<dbReference type="InterPro" id="IPR006665">
    <property type="entry name" value="OmpA-like"/>
</dbReference>
<feature type="signal peptide" evidence="5">
    <location>
        <begin position="1"/>
        <end position="18"/>
    </location>
</feature>
<keyword evidence="2 4" id="KW-0472">Membrane</keyword>
<sequence length="499" mass="55199">MHYLILSLLFVTSFSLLAKSDHPLVSDYPGASIYHHAVSNYTDVVIPQHKVTNDKAFSGVTVTGKQTGHIYRIQGEHSALHIAENYLDVVKRLNAKLLLLCRSDCGRSFSTKLIHELHWSSSIFGNLSDFSSFDKEHYYILAQLGPDDAPTYLQWFIKQASGDTVELGQIITEPQQLQLGLVKVFEDAITPEPMPSPAATSLGPDQAKGGDHPLISRYSGAKLTHSKVTEHTEVRLATGIADEHRQVPQLVLAGKSTLLHYEASKDQSTLQIFRNYQQALENAGFKLIFSCEHQACGDNQLALLWQGSPERNRFKGYLTNSNSARDDYRMLTAYKTVHEQDIYLSVAVKKHNEYSNVDIAHDIIELSTIQTNRVSIDTAYLQNELSRSGKVVLHGLHFASDSATLLPESADSLKVIAAYLTQHAEQAFYVVGHTDNSGSHSHNIQLSKARADSILQALVKQGIKADRLLAEGVGAMSPQQHNGNAGGKAINRRVELVLR</sequence>
<dbReference type="Gene3D" id="3.30.1330.60">
    <property type="entry name" value="OmpA-like domain"/>
    <property type="match status" value="1"/>
</dbReference>
<protein>
    <submittedName>
        <fullName evidence="7">OmpA family protein</fullName>
    </submittedName>
</protein>
<keyword evidence="8" id="KW-1185">Reference proteome</keyword>
<evidence type="ECO:0000256" key="4">
    <source>
        <dbReference type="PROSITE-ProRule" id="PRU00473"/>
    </source>
</evidence>
<dbReference type="RefSeq" id="WP_092792061.1">
    <property type="nucleotide sequence ID" value="NZ_FNXF01000004.1"/>
</dbReference>
<keyword evidence="5" id="KW-0732">Signal</keyword>
<dbReference type="SUPFAM" id="SSF103088">
    <property type="entry name" value="OmpA-like"/>
    <property type="match status" value="1"/>
</dbReference>
<dbReference type="CDD" id="cd07185">
    <property type="entry name" value="OmpA_C-like"/>
    <property type="match status" value="1"/>
</dbReference>
<name>A0A1H6KYA8_9GAMM</name>
<evidence type="ECO:0000313" key="8">
    <source>
        <dbReference type="Proteomes" id="UP000199371"/>
    </source>
</evidence>
<dbReference type="InterPro" id="IPR006664">
    <property type="entry name" value="OMP_bac"/>
</dbReference>
<evidence type="ECO:0000259" key="6">
    <source>
        <dbReference type="PROSITE" id="PS51123"/>
    </source>
</evidence>
<reference evidence="8" key="1">
    <citation type="submission" date="2016-10" db="EMBL/GenBank/DDBJ databases">
        <authorList>
            <person name="Varghese N."/>
            <person name="Submissions S."/>
        </authorList>
    </citation>
    <scope>NUCLEOTIDE SEQUENCE [LARGE SCALE GENOMIC DNA]</scope>
    <source>
        <strain evidence="8">DSM 17616</strain>
    </source>
</reference>
<evidence type="ECO:0000256" key="1">
    <source>
        <dbReference type="ARBA" id="ARBA00004442"/>
    </source>
</evidence>
<evidence type="ECO:0000256" key="2">
    <source>
        <dbReference type="ARBA" id="ARBA00023136"/>
    </source>
</evidence>
<dbReference type="InterPro" id="IPR050330">
    <property type="entry name" value="Bact_OuterMem_StrucFunc"/>
</dbReference>
<dbReference type="PRINTS" id="PR01021">
    <property type="entry name" value="OMPADOMAIN"/>
</dbReference>
<comment type="subcellular location">
    <subcellularLocation>
        <location evidence="1">Cell outer membrane</location>
    </subcellularLocation>
</comment>
<dbReference type="AlphaFoldDB" id="A0A1H6KYA8"/>
<gene>
    <name evidence="7" type="ORF">SAMN05660691_01598</name>
</gene>
<dbReference type="OrthoDB" id="9792021at2"/>
<dbReference type="Proteomes" id="UP000199371">
    <property type="component" value="Unassembled WGS sequence"/>
</dbReference>
<organism evidence="7 8">
    <name type="scientific">Rheinheimera pacifica</name>
    <dbReference type="NCBI Taxonomy" id="173990"/>
    <lineage>
        <taxon>Bacteria</taxon>
        <taxon>Pseudomonadati</taxon>
        <taxon>Pseudomonadota</taxon>
        <taxon>Gammaproteobacteria</taxon>
        <taxon>Chromatiales</taxon>
        <taxon>Chromatiaceae</taxon>
        <taxon>Rheinheimera</taxon>
    </lineage>
</organism>
<evidence type="ECO:0000256" key="5">
    <source>
        <dbReference type="SAM" id="SignalP"/>
    </source>
</evidence>
<evidence type="ECO:0000313" key="7">
    <source>
        <dbReference type="EMBL" id="SEH80933.1"/>
    </source>
</evidence>
<accession>A0A1H6KYA8</accession>